<keyword evidence="4 6" id="KW-0067">ATP-binding</keyword>
<dbReference type="STRING" id="29172.A0A0D8Y691"/>
<feature type="region of interest" description="LID" evidence="6">
    <location>
        <begin position="151"/>
        <end position="188"/>
    </location>
</feature>
<dbReference type="AlphaFoldDB" id="A0A0D8Y691"/>
<evidence type="ECO:0000256" key="3">
    <source>
        <dbReference type="ARBA" id="ARBA00022777"/>
    </source>
</evidence>
<dbReference type="GO" id="GO:0046034">
    <property type="term" value="P:ATP metabolic process"/>
    <property type="evidence" value="ECO:0007669"/>
    <property type="project" value="UniProtKB-UniRule"/>
</dbReference>
<dbReference type="PANTHER" id="PTHR23359">
    <property type="entry name" value="NUCLEOTIDE KINASE"/>
    <property type="match status" value="1"/>
</dbReference>
<evidence type="ECO:0000256" key="7">
    <source>
        <dbReference type="SAM" id="MobiDB-lite"/>
    </source>
</evidence>
<dbReference type="Gene3D" id="3.40.50.300">
    <property type="entry name" value="P-loop containing nucleotide triphosphate hydrolases"/>
    <property type="match status" value="1"/>
</dbReference>
<evidence type="ECO:0000256" key="2">
    <source>
        <dbReference type="ARBA" id="ARBA00022741"/>
    </source>
</evidence>
<dbReference type="SUPFAM" id="SSF52540">
    <property type="entry name" value="P-loop containing nucleoside triphosphate hydrolases"/>
    <property type="match status" value="1"/>
</dbReference>
<keyword evidence="3 6" id="KW-0418">Kinase</keyword>
<dbReference type="OrthoDB" id="439792at2759"/>
<dbReference type="GO" id="GO:0005829">
    <property type="term" value="C:cytosol"/>
    <property type="evidence" value="ECO:0007669"/>
    <property type="project" value="UniProtKB-SubCell"/>
</dbReference>
<dbReference type="NCBIfam" id="TIGR01351">
    <property type="entry name" value="adk"/>
    <property type="match status" value="1"/>
</dbReference>
<dbReference type="Proteomes" id="UP000053766">
    <property type="component" value="Unassembled WGS sequence"/>
</dbReference>
<reference evidence="10" key="2">
    <citation type="journal article" date="2016" name="Sci. Rep.">
        <title>Dictyocaulus viviparus genome, variome and transcriptome elucidate lungworm biology and support future intervention.</title>
        <authorList>
            <person name="McNulty S.N."/>
            <person name="Strube C."/>
            <person name="Rosa B.A."/>
            <person name="Martin J.C."/>
            <person name="Tyagi R."/>
            <person name="Choi Y.J."/>
            <person name="Wang Q."/>
            <person name="Hallsworth Pepin K."/>
            <person name="Zhang X."/>
            <person name="Ozersky P."/>
            <person name="Wilson R.K."/>
            <person name="Sternberg P.W."/>
            <person name="Gasser R.B."/>
            <person name="Mitreva M."/>
        </authorList>
    </citation>
    <scope>NUCLEOTIDE SEQUENCE [LARGE SCALE GENOMIC DNA]</scope>
    <source>
        <strain evidence="10">HannoverDv2000</strain>
    </source>
</reference>
<evidence type="ECO:0000259" key="8">
    <source>
        <dbReference type="Pfam" id="PF05191"/>
    </source>
</evidence>
<dbReference type="GO" id="GO:0005758">
    <property type="term" value="C:mitochondrial intermembrane space"/>
    <property type="evidence" value="ECO:0007669"/>
    <property type="project" value="UniProtKB-SubCell"/>
</dbReference>
<keyword evidence="10" id="KW-1185">Reference proteome</keyword>
<feature type="binding site" evidence="6">
    <location>
        <position position="61"/>
    </location>
    <ligand>
        <name>AMP</name>
        <dbReference type="ChEBI" id="CHEBI:456215"/>
    </ligand>
</feature>
<feature type="binding site" evidence="6">
    <location>
        <position position="185"/>
    </location>
    <ligand>
        <name>AMP</name>
        <dbReference type="ChEBI" id="CHEBI:456215"/>
    </ligand>
</feature>
<comment type="subunit">
    <text evidence="6">Monomer.</text>
</comment>
<evidence type="ECO:0000256" key="6">
    <source>
        <dbReference type="HAMAP-Rule" id="MF_03168"/>
    </source>
</evidence>
<comment type="function">
    <text evidence="6">Catalyzes the reversible transfer of the terminal phosphate group between ATP and AMP. Plays an important role in cellular energy homeostasis and in adenine nucleotide metabolism. Adenylate kinase activity is critical for regulation of the phosphate utilization and the AMP de novo biosynthesis pathways.</text>
</comment>
<dbReference type="Pfam" id="PF00406">
    <property type="entry name" value="ADK"/>
    <property type="match status" value="1"/>
</dbReference>
<dbReference type="PRINTS" id="PR00094">
    <property type="entry name" value="ADENYLTKNASE"/>
</dbReference>
<evidence type="ECO:0000256" key="4">
    <source>
        <dbReference type="ARBA" id="ARBA00022840"/>
    </source>
</evidence>
<dbReference type="InterPro" id="IPR007862">
    <property type="entry name" value="Adenylate_kinase_lid-dom"/>
</dbReference>
<sequence length="250" mass="27907">MSYATRKVEQESIAHAGDTNRKQSGIRAVLLGPPGSGKGTQAPLLAEKYQSCHLSTGDILRAEMRSGSPLGEKIKSFVDSGNLVSDDTVCELVDSNLNKEECKNGFLLDGFPRTVVQAEKLDILLEKRKQPLDAVVEFQIDDALLESRITGRLYHMESGRSYHKIFNPPKIPMTDDVTGDPLVHRNDDNVEALRKRLSIYNTMTTPLINYYQRRGIHTAVDASRSMSDVSLQLDKIFAKLALREDRVAYV</sequence>
<dbReference type="HAMAP" id="MF_03168">
    <property type="entry name" value="Adenylate_kinase_AK2"/>
    <property type="match status" value="1"/>
</dbReference>
<evidence type="ECO:0000313" key="9">
    <source>
        <dbReference type="EMBL" id="KJH51692.1"/>
    </source>
</evidence>
<dbReference type="NCBIfam" id="NF001381">
    <property type="entry name" value="PRK00279.1-3"/>
    <property type="match status" value="1"/>
</dbReference>
<dbReference type="HAMAP" id="MF_00235">
    <property type="entry name" value="Adenylate_kinase_Adk"/>
    <property type="match status" value="1"/>
</dbReference>
<proteinExistence type="inferred from homology"/>
<comment type="subcellular location">
    <subcellularLocation>
        <location evidence="6">Cytoplasm</location>
        <location evidence="6">Cytosol</location>
    </subcellularLocation>
    <subcellularLocation>
        <location evidence="6">Mitochondrion intermembrane space</location>
    </subcellularLocation>
    <text evidence="6">Predominantly mitochondrial.</text>
</comment>
<gene>
    <name evidence="9" type="ORF">DICVIV_02123</name>
</gene>
<dbReference type="CDD" id="cd01428">
    <property type="entry name" value="ADK"/>
    <property type="match status" value="1"/>
</dbReference>
<dbReference type="FunFam" id="3.40.50.300:FF:000106">
    <property type="entry name" value="Adenylate kinase mitochondrial"/>
    <property type="match status" value="1"/>
</dbReference>
<organism evidence="9 10">
    <name type="scientific">Dictyocaulus viviparus</name>
    <name type="common">Bovine lungworm</name>
    <dbReference type="NCBI Taxonomy" id="29172"/>
    <lineage>
        <taxon>Eukaryota</taxon>
        <taxon>Metazoa</taxon>
        <taxon>Ecdysozoa</taxon>
        <taxon>Nematoda</taxon>
        <taxon>Chromadorea</taxon>
        <taxon>Rhabditida</taxon>
        <taxon>Rhabditina</taxon>
        <taxon>Rhabditomorpha</taxon>
        <taxon>Strongyloidea</taxon>
        <taxon>Metastrongylidae</taxon>
        <taxon>Dictyocaulus</taxon>
    </lineage>
</organism>
<feature type="binding site" evidence="6">
    <location>
        <begin position="161"/>
        <end position="162"/>
    </location>
    <ligand>
        <name>ATP</name>
        <dbReference type="ChEBI" id="CHEBI:30616"/>
    </ligand>
</feature>
<feature type="region of interest" description="NMPbind" evidence="6">
    <location>
        <begin position="55"/>
        <end position="84"/>
    </location>
</feature>
<dbReference type="InterPro" id="IPR027417">
    <property type="entry name" value="P-loop_NTPase"/>
</dbReference>
<evidence type="ECO:0000256" key="5">
    <source>
        <dbReference type="ARBA" id="ARBA00023128"/>
    </source>
</evidence>
<keyword evidence="6" id="KW-0963">Cytoplasm</keyword>
<dbReference type="InterPro" id="IPR006259">
    <property type="entry name" value="Adenyl_kin_sub"/>
</dbReference>
<evidence type="ECO:0000256" key="1">
    <source>
        <dbReference type="ARBA" id="ARBA00022679"/>
    </source>
</evidence>
<comment type="similarity">
    <text evidence="6">Belongs to the adenylate kinase family. AK2 subfamily.</text>
</comment>
<feature type="binding site" evidence="6">
    <location>
        <position position="224"/>
    </location>
    <ligand>
        <name>ATP</name>
        <dbReference type="ChEBI" id="CHEBI:30616"/>
    </ligand>
</feature>
<feature type="binding site" evidence="6">
    <location>
        <begin position="82"/>
        <end position="84"/>
    </location>
    <ligand>
        <name>AMP</name>
        <dbReference type="ChEBI" id="CHEBI:456215"/>
    </ligand>
</feature>
<dbReference type="GO" id="GO:0006172">
    <property type="term" value="P:ADP biosynthetic process"/>
    <property type="evidence" value="ECO:0007669"/>
    <property type="project" value="UniProtKB-UniRule"/>
</dbReference>
<feature type="binding site" evidence="6">
    <location>
        <position position="152"/>
    </location>
    <ligand>
        <name>ATP</name>
        <dbReference type="ChEBI" id="CHEBI:30616"/>
    </ligand>
</feature>
<feature type="domain" description="Adenylate kinase active site lid" evidence="8">
    <location>
        <begin position="152"/>
        <end position="187"/>
    </location>
</feature>
<accession>A0A0D8Y691</accession>
<dbReference type="PROSITE" id="PS00113">
    <property type="entry name" value="ADENYLATE_KINASE"/>
    <property type="match status" value="1"/>
</dbReference>
<dbReference type="EMBL" id="KN716178">
    <property type="protein sequence ID" value="KJH51692.1"/>
    <property type="molecule type" value="Genomic_DNA"/>
</dbReference>
<keyword evidence="5 6" id="KW-0496">Mitochondrion</keyword>
<keyword evidence="1 6" id="KW-0808">Transferase</keyword>
<feature type="binding site" evidence="6">
    <location>
        <position position="56"/>
    </location>
    <ligand>
        <name>AMP</name>
        <dbReference type="ChEBI" id="CHEBI:456215"/>
    </ligand>
</feature>
<feature type="region of interest" description="Disordered" evidence="7">
    <location>
        <begin position="1"/>
        <end position="26"/>
    </location>
</feature>
<evidence type="ECO:0000313" key="10">
    <source>
        <dbReference type="Proteomes" id="UP000053766"/>
    </source>
</evidence>
<feature type="compositionally biased region" description="Basic and acidic residues" evidence="7">
    <location>
        <begin position="1"/>
        <end position="12"/>
    </location>
</feature>
<dbReference type="EC" id="2.7.4.3" evidence="6"/>
<dbReference type="InterPro" id="IPR028587">
    <property type="entry name" value="AK2"/>
</dbReference>
<dbReference type="InterPro" id="IPR033690">
    <property type="entry name" value="Adenylat_kinase_CS"/>
</dbReference>
<dbReference type="Pfam" id="PF05191">
    <property type="entry name" value="ADK_lid"/>
    <property type="match status" value="1"/>
</dbReference>
<feature type="binding site" evidence="6">
    <location>
        <begin position="35"/>
        <end position="40"/>
    </location>
    <ligand>
        <name>ATP</name>
        <dbReference type="ChEBI" id="CHEBI:30616"/>
    </ligand>
</feature>
<keyword evidence="2 6" id="KW-0547">Nucleotide-binding</keyword>
<feature type="binding site" evidence="6">
    <location>
        <position position="196"/>
    </location>
    <ligand>
        <name>AMP</name>
        <dbReference type="ChEBI" id="CHEBI:456215"/>
    </ligand>
</feature>
<name>A0A0D8Y691_DICVI</name>
<dbReference type="GO" id="GO:0004017">
    <property type="term" value="F:AMP kinase activity"/>
    <property type="evidence" value="ECO:0007669"/>
    <property type="project" value="UniProtKB-UniRule"/>
</dbReference>
<comment type="catalytic activity">
    <reaction evidence="6">
        <text>AMP + ATP = 2 ADP</text>
        <dbReference type="Rhea" id="RHEA:12973"/>
        <dbReference type="ChEBI" id="CHEBI:30616"/>
        <dbReference type="ChEBI" id="CHEBI:456215"/>
        <dbReference type="ChEBI" id="CHEBI:456216"/>
        <dbReference type="EC" id="2.7.4.3"/>
    </reaction>
</comment>
<protein>
    <recommendedName>
        <fullName evidence="6">Adenylate kinase</fullName>
        <ecNumber evidence="6">2.7.4.3</ecNumber>
    </recommendedName>
    <alternativeName>
        <fullName evidence="6">ATP-AMP transphosphorylase</fullName>
    </alternativeName>
    <alternativeName>
        <fullName evidence="6">ATP:AMP phosphotransferase</fullName>
    </alternativeName>
    <alternativeName>
        <fullName evidence="6">Adenylate kinase cytosolic and mitochondrial</fullName>
    </alternativeName>
    <alternativeName>
        <fullName evidence="6">Adenylate monophosphate kinase</fullName>
    </alternativeName>
</protein>
<dbReference type="GO" id="GO:0046033">
    <property type="term" value="P:AMP metabolic process"/>
    <property type="evidence" value="ECO:0007669"/>
    <property type="project" value="UniProtKB-UniRule"/>
</dbReference>
<feature type="binding site" evidence="6">
    <location>
        <begin position="110"/>
        <end position="113"/>
    </location>
    <ligand>
        <name>AMP</name>
        <dbReference type="ChEBI" id="CHEBI:456215"/>
    </ligand>
</feature>
<dbReference type="GO" id="GO:0005524">
    <property type="term" value="F:ATP binding"/>
    <property type="evidence" value="ECO:0007669"/>
    <property type="project" value="UniProtKB-KW"/>
</dbReference>
<comment type="domain">
    <text evidence="6">Consists of three domains, a large central CORE domain and two small peripheral domains, NMPbind and LID, which undergo movements during catalysis. The LID domain closes over the site of phosphoryl transfer upon ATP binding. Assembling and dissambling the active center during each catalytic cycle provides an effective means to prevent ATP hydrolysis.</text>
</comment>
<feature type="binding site" evidence="6">
    <location>
        <position position="117"/>
    </location>
    <ligand>
        <name>AMP</name>
        <dbReference type="ChEBI" id="CHEBI:456215"/>
    </ligand>
</feature>
<dbReference type="InterPro" id="IPR000850">
    <property type="entry name" value="Adenylat/UMP-CMP_kin"/>
</dbReference>
<reference evidence="9 10" key="1">
    <citation type="submission" date="2013-11" db="EMBL/GenBank/DDBJ databases">
        <title>Draft genome of the bovine lungworm Dictyocaulus viviparus.</title>
        <authorList>
            <person name="Mitreva M."/>
        </authorList>
    </citation>
    <scope>NUCLEOTIDE SEQUENCE [LARGE SCALE GENOMIC DNA]</scope>
    <source>
        <strain evidence="9 10">HannoverDv2000</strain>
    </source>
</reference>